<keyword evidence="3" id="KW-1185">Reference proteome</keyword>
<dbReference type="GO" id="GO:0075512">
    <property type="term" value="P:clathrin-dependent endocytosis of virus by host cell"/>
    <property type="evidence" value="ECO:0007669"/>
    <property type="project" value="TreeGrafter"/>
</dbReference>
<gene>
    <name evidence="2" type="ORF">AV530_010652</name>
</gene>
<dbReference type="PANTHER" id="PTHR47243:SF1">
    <property type="entry name" value="SIALOADHESIN"/>
    <property type="match status" value="1"/>
</dbReference>
<dbReference type="InterPro" id="IPR013783">
    <property type="entry name" value="Ig-like_fold"/>
</dbReference>
<dbReference type="AlphaFoldDB" id="A0A1V4KK42"/>
<dbReference type="GO" id="GO:0005886">
    <property type="term" value="C:plasma membrane"/>
    <property type="evidence" value="ECO:0007669"/>
    <property type="project" value="TreeGrafter"/>
</dbReference>
<organism evidence="2 3">
    <name type="scientific">Patagioenas fasciata monilis</name>
    <dbReference type="NCBI Taxonomy" id="372326"/>
    <lineage>
        <taxon>Eukaryota</taxon>
        <taxon>Metazoa</taxon>
        <taxon>Chordata</taxon>
        <taxon>Craniata</taxon>
        <taxon>Vertebrata</taxon>
        <taxon>Euteleostomi</taxon>
        <taxon>Archelosauria</taxon>
        <taxon>Archosauria</taxon>
        <taxon>Dinosauria</taxon>
        <taxon>Saurischia</taxon>
        <taxon>Theropoda</taxon>
        <taxon>Coelurosauria</taxon>
        <taxon>Aves</taxon>
        <taxon>Neognathae</taxon>
        <taxon>Neoaves</taxon>
        <taxon>Columbimorphae</taxon>
        <taxon>Columbiformes</taxon>
        <taxon>Columbidae</taxon>
        <taxon>Patagioenas</taxon>
    </lineage>
</organism>
<dbReference type="Proteomes" id="UP000190648">
    <property type="component" value="Unassembled WGS sequence"/>
</dbReference>
<accession>A0A1V4KK42</accession>
<dbReference type="InterPro" id="IPR036179">
    <property type="entry name" value="Ig-like_dom_sf"/>
</dbReference>
<dbReference type="GO" id="GO:0046790">
    <property type="term" value="F:virion binding"/>
    <property type="evidence" value="ECO:0007669"/>
    <property type="project" value="TreeGrafter"/>
</dbReference>
<evidence type="ECO:0000313" key="2">
    <source>
        <dbReference type="EMBL" id="OPJ84826.1"/>
    </source>
</evidence>
<dbReference type="InterPro" id="IPR013098">
    <property type="entry name" value="Ig_I-set"/>
</dbReference>
<dbReference type="InterPro" id="IPR003598">
    <property type="entry name" value="Ig_sub2"/>
</dbReference>
<sequence>MPERLHVPALPADPPRDPRFSAFLETERGHLAIFQCSVASNPPAQLALSHGHQLVATSAGGNSPRVSVTVVPNAIRVEMREVTPEDEGSYDCTATNAHGTVSQHLYMRVQAARVLISPSAEVLEGDNVSLTCQTAGQPQDDTVYSWPLGDQRVTSCHPACVL</sequence>
<dbReference type="GO" id="GO:0005769">
    <property type="term" value="C:early endosome"/>
    <property type="evidence" value="ECO:0007669"/>
    <property type="project" value="TreeGrafter"/>
</dbReference>
<dbReference type="GO" id="GO:0005770">
    <property type="term" value="C:late endosome"/>
    <property type="evidence" value="ECO:0007669"/>
    <property type="project" value="TreeGrafter"/>
</dbReference>
<evidence type="ECO:0000259" key="1">
    <source>
        <dbReference type="PROSITE" id="PS50835"/>
    </source>
</evidence>
<dbReference type="PROSITE" id="PS50835">
    <property type="entry name" value="IG_LIKE"/>
    <property type="match status" value="2"/>
</dbReference>
<dbReference type="SMART" id="SM00409">
    <property type="entry name" value="IG"/>
    <property type="match status" value="1"/>
</dbReference>
<dbReference type="InterPro" id="IPR007110">
    <property type="entry name" value="Ig-like_dom"/>
</dbReference>
<name>A0A1V4KK42_PATFA</name>
<comment type="caution">
    <text evidence="2">The sequence shown here is derived from an EMBL/GenBank/DDBJ whole genome shotgun (WGS) entry which is preliminary data.</text>
</comment>
<feature type="domain" description="Ig-like" evidence="1">
    <location>
        <begin position="18"/>
        <end position="102"/>
    </location>
</feature>
<dbReference type="Pfam" id="PF07679">
    <property type="entry name" value="I-set"/>
    <property type="match status" value="1"/>
</dbReference>
<feature type="domain" description="Ig-like" evidence="1">
    <location>
        <begin position="112"/>
        <end position="146"/>
    </location>
</feature>
<dbReference type="OrthoDB" id="10039395at2759"/>
<evidence type="ECO:0000313" key="3">
    <source>
        <dbReference type="Proteomes" id="UP000190648"/>
    </source>
</evidence>
<reference evidence="2 3" key="1">
    <citation type="submission" date="2016-02" db="EMBL/GenBank/DDBJ databases">
        <title>Band-tailed pigeon sequencing and assembly.</title>
        <authorList>
            <person name="Soares A.E."/>
            <person name="Novak B.J."/>
            <person name="Rice E.S."/>
            <person name="O'Connell B."/>
            <person name="Chang D."/>
            <person name="Weber S."/>
            <person name="Shapiro B."/>
        </authorList>
    </citation>
    <scope>NUCLEOTIDE SEQUENCE [LARGE SCALE GENOMIC DNA]</scope>
    <source>
        <strain evidence="2">BTP2013</strain>
        <tissue evidence="2">Blood</tissue>
    </source>
</reference>
<dbReference type="PANTHER" id="PTHR47243">
    <property type="entry name" value="SIALOADHESIN"/>
    <property type="match status" value="1"/>
</dbReference>
<dbReference type="SMART" id="SM00408">
    <property type="entry name" value="IGc2"/>
    <property type="match status" value="1"/>
</dbReference>
<protein>
    <recommendedName>
        <fullName evidence="1">Ig-like domain-containing protein</fullName>
    </recommendedName>
</protein>
<dbReference type="EMBL" id="LSYS01002994">
    <property type="protein sequence ID" value="OPJ84826.1"/>
    <property type="molecule type" value="Genomic_DNA"/>
</dbReference>
<dbReference type="STRING" id="372326.A0A1V4KK42"/>
<dbReference type="SUPFAM" id="SSF48726">
    <property type="entry name" value="Immunoglobulin"/>
    <property type="match status" value="2"/>
</dbReference>
<proteinExistence type="predicted"/>
<dbReference type="InterPro" id="IPR003599">
    <property type="entry name" value="Ig_sub"/>
</dbReference>
<dbReference type="Gene3D" id="2.60.40.10">
    <property type="entry name" value="Immunoglobulins"/>
    <property type="match status" value="2"/>
</dbReference>